<gene>
    <name evidence="2" type="ORF">GW779_00250</name>
    <name evidence="1" type="ORF">GW910_06010</name>
</gene>
<comment type="caution">
    <text evidence="2">The sequence shown here is derived from an EMBL/GenBank/DDBJ whole genome shotgun (WGS) entry which is preliminary data.</text>
</comment>
<dbReference type="GO" id="GO:0005524">
    <property type="term" value="F:ATP binding"/>
    <property type="evidence" value="ECO:0007669"/>
    <property type="project" value="UniProtKB-KW"/>
</dbReference>
<protein>
    <submittedName>
        <fullName evidence="2">ATP-binding protein</fullName>
    </submittedName>
</protein>
<dbReference type="InterPro" id="IPR027417">
    <property type="entry name" value="P-loop_NTPase"/>
</dbReference>
<keyword evidence="2" id="KW-0067">ATP-binding</keyword>
<reference evidence="2" key="1">
    <citation type="submission" date="2019-11" db="EMBL/GenBank/DDBJ databases">
        <title>Lipid analysis of CO2-rich subsurface aquifers suggests an autotrophy-based deep biosphere with lysolipids enriched in CPR bacteria.</title>
        <authorList>
            <person name="Probst A.J."/>
            <person name="Elling F.J."/>
            <person name="Castelle C.J."/>
            <person name="Zhu Q."/>
            <person name="Elvert M."/>
            <person name="Birarda G."/>
            <person name="Holman H.-Y."/>
            <person name="Lane K.R."/>
            <person name="Ladd B."/>
            <person name="Ryan M.C."/>
            <person name="Woyke T."/>
            <person name="Hinrichs K.-U."/>
            <person name="Banfield J.F."/>
        </authorList>
    </citation>
    <scope>NUCLEOTIDE SEQUENCE</scope>
    <source>
        <strain evidence="1">CG_2015-01_33_1645</strain>
        <strain evidence="2">CG_2015-04_33_537</strain>
    </source>
</reference>
<proteinExistence type="predicted"/>
<evidence type="ECO:0000313" key="2">
    <source>
        <dbReference type="EMBL" id="NCS90845.1"/>
    </source>
</evidence>
<evidence type="ECO:0000313" key="3">
    <source>
        <dbReference type="Proteomes" id="UP000738826"/>
    </source>
</evidence>
<accession>A0A8J8CIH6</accession>
<sequence>MKFYNRENELEVLQDLSGIPDKSVMAVILCMRRVGKTEIIRQFFKDKKGIYLYVDNEKTPKDLIEEFNKTLALEHSLPSYVKAYSFGILGNIYNTHYCIWFA</sequence>
<dbReference type="AlphaFoldDB" id="A0A8J8CIH6"/>
<keyword evidence="2" id="KW-0547">Nucleotide-binding</keyword>
<dbReference type="SUPFAM" id="SSF52540">
    <property type="entry name" value="P-loop containing nucleoside triphosphate hydrolases"/>
    <property type="match status" value="1"/>
</dbReference>
<evidence type="ECO:0000313" key="1">
    <source>
        <dbReference type="EMBL" id="NCN65593.1"/>
    </source>
</evidence>
<dbReference type="PANTHER" id="PTHR34704:SF2">
    <property type="entry name" value="ATPASE"/>
    <property type="match status" value="1"/>
</dbReference>
<dbReference type="Gene3D" id="3.40.50.300">
    <property type="entry name" value="P-loop containing nucleotide triphosphate hydrolases"/>
    <property type="match status" value="1"/>
</dbReference>
<dbReference type="Proteomes" id="UP000738826">
    <property type="component" value="Unassembled WGS sequence"/>
</dbReference>
<dbReference type="Proteomes" id="UP000768163">
    <property type="component" value="Unassembled WGS sequence"/>
</dbReference>
<dbReference type="PANTHER" id="PTHR34704">
    <property type="entry name" value="ATPASE"/>
    <property type="match status" value="1"/>
</dbReference>
<dbReference type="EMBL" id="JAACQH010000004">
    <property type="protein sequence ID" value="NCS90845.1"/>
    <property type="molecule type" value="Genomic_DNA"/>
</dbReference>
<dbReference type="EMBL" id="JAACVF010000171">
    <property type="protein sequence ID" value="NCN65593.1"/>
    <property type="molecule type" value="Genomic_DNA"/>
</dbReference>
<name>A0A8J8CIH6_9ARCH</name>
<organism evidence="2 3">
    <name type="scientific">Candidatus Altarchaeum hamiconexum</name>
    <dbReference type="NCBI Taxonomy" id="1803513"/>
    <lineage>
        <taxon>Archaea</taxon>
        <taxon>Candidatus Altarchaeota</taxon>
        <taxon>Candidatus Altiarchaeia</taxon>
        <taxon>Candidatus Altarchaeales</taxon>
        <taxon>Candidatus Altarchaeaceae</taxon>
        <taxon>Candidatus Altarchaeum</taxon>
    </lineage>
</organism>